<evidence type="ECO:0000313" key="1">
    <source>
        <dbReference type="EMBL" id="GET06768.1"/>
    </source>
</evidence>
<name>A0A6F9XNL5_9LACO</name>
<reference evidence="1" key="1">
    <citation type="submission" date="2019-10" db="EMBL/GenBank/DDBJ databases">
        <title>Lactobacillus agilis SY212 Whole Genome Sequencing Project.</title>
        <authorList>
            <person name="Suzuki S."/>
            <person name="Endo A."/>
            <person name="Maeno S."/>
            <person name="Shiwa Y."/>
            <person name="Matsutani M."/>
            <person name="Kajikawa A."/>
        </authorList>
    </citation>
    <scope>NUCLEOTIDE SEQUENCE</scope>
    <source>
        <strain evidence="1">SY212</strain>
    </source>
</reference>
<dbReference type="AlphaFoldDB" id="A0A6F9XNL5"/>
<dbReference type="InterPro" id="IPR007554">
    <property type="entry name" value="Glycerophosphate_synth"/>
</dbReference>
<sequence>MNTRDSKEILNLIKSLKEANAYLASSEEMSLELLEQVITNCLTASDNISQTLQTFGELDRYQAELTTYQSLLKDFLAAISQAGELAYPAQAIEASLTKLTTKLSAKHKKQVVFLPYKASMWDSLASIYEAASADPSCDAYVIPIPYFTKDEHGKLKDLHYEGNLFPKEVPITSWQDYPLAKKRPDIIYIHNPYDDGNIVTTVLPAFYTDKLKQYTDLLVYVPYFVTLRTQLPMDKKDEESDYSIAVPNGVRNADLVVVQDEIEKTGYRRAWSEFVKQNPTYSKELVQQIVNKTVALGSPKYDQLSKAMPKNYPLPKDWQEKIYRLDGSKKTVVFYNTTILDFNIHREKMLAKLIDVFNFFFSHQDEYTLIWRPHPLLLATIKSMNVKLTTSYQQLVEQFKAAQFGIYDDSPDFYLAYTYADAFYGDLSSMAELFRKLGRPVIQQLVDYSTAQIPAEFDYTLVEERLAKQEIIREYELPLAKVPSFLVTLDLRPTATNYHFGLDIHRYVMNLANS</sequence>
<dbReference type="Proteomes" id="UP000494265">
    <property type="component" value="Unassembled WGS sequence"/>
</dbReference>
<gene>
    <name evidence="1" type="ORF">SY212_17980</name>
</gene>
<comment type="caution">
    <text evidence="1">The sequence shown here is derived from an EMBL/GenBank/DDBJ whole genome shotgun (WGS) entry which is preliminary data.</text>
</comment>
<dbReference type="Pfam" id="PF04464">
    <property type="entry name" value="Glyphos_transf"/>
    <property type="match status" value="1"/>
</dbReference>
<dbReference type="EMBL" id="BLAM01000179">
    <property type="protein sequence ID" value="GET06768.1"/>
    <property type="molecule type" value="Genomic_DNA"/>
</dbReference>
<dbReference type="GO" id="GO:0016020">
    <property type="term" value="C:membrane"/>
    <property type="evidence" value="ECO:0007669"/>
    <property type="project" value="InterPro"/>
</dbReference>
<accession>A0A6F9XNL5</accession>
<dbReference type="Gene3D" id="3.40.50.12580">
    <property type="match status" value="1"/>
</dbReference>
<protein>
    <recommendedName>
        <fullName evidence="2">CDP-glycerol glycerophosphotransferase</fullName>
    </recommendedName>
</protein>
<proteinExistence type="predicted"/>
<organism evidence="1">
    <name type="scientific">Ligilactobacillus agilis</name>
    <dbReference type="NCBI Taxonomy" id="1601"/>
    <lineage>
        <taxon>Bacteria</taxon>
        <taxon>Bacillati</taxon>
        <taxon>Bacillota</taxon>
        <taxon>Bacilli</taxon>
        <taxon>Lactobacillales</taxon>
        <taxon>Lactobacillaceae</taxon>
        <taxon>Ligilactobacillus</taxon>
    </lineage>
</organism>
<dbReference type="RefSeq" id="WP_172585038.1">
    <property type="nucleotide sequence ID" value="NZ_BLAM01000179.1"/>
</dbReference>
<dbReference type="InterPro" id="IPR043148">
    <property type="entry name" value="TagF_C"/>
</dbReference>
<dbReference type="GO" id="GO:0047355">
    <property type="term" value="F:CDP-glycerol glycerophosphotransferase activity"/>
    <property type="evidence" value="ECO:0007669"/>
    <property type="project" value="InterPro"/>
</dbReference>
<evidence type="ECO:0008006" key="2">
    <source>
        <dbReference type="Google" id="ProtNLM"/>
    </source>
</evidence>